<dbReference type="Proteomes" id="UP001623660">
    <property type="component" value="Unassembled WGS sequence"/>
</dbReference>
<feature type="transmembrane region" description="Helical" evidence="6">
    <location>
        <begin position="341"/>
        <end position="363"/>
    </location>
</feature>
<keyword evidence="5 6" id="KW-0472">Membrane</keyword>
<feature type="transmembrane region" description="Helical" evidence="6">
    <location>
        <begin position="220"/>
        <end position="240"/>
    </location>
</feature>
<accession>A0ABW8SNJ4</accession>
<dbReference type="RefSeq" id="WP_406793060.1">
    <property type="nucleotide sequence ID" value="NZ_JBJHZX010000023.1"/>
</dbReference>
<gene>
    <name evidence="8" type="ORF">ACJDU8_15330</name>
</gene>
<organism evidence="8 9">
    <name type="scientific">Candidatus Clostridium eludens</name>
    <dbReference type="NCBI Taxonomy" id="3381663"/>
    <lineage>
        <taxon>Bacteria</taxon>
        <taxon>Bacillati</taxon>
        <taxon>Bacillota</taxon>
        <taxon>Clostridia</taxon>
        <taxon>Eubacteriales</taxon>
        <taxon>Clostridiaceae</taxon>
        <taxon>Clostridium</taxon>
    </lineage>
</organism>
<feature type="domain" description="ABC3 transporter permease C-terminal" evidence="7">
    <location>
        <begin position="15"/>
        <end position="112"/>
    </location>
</feature>
<evidence type="ECO:0000256" key="4">
    <source>
        <dbReference type="ARBA" id="ARBA00022989"/>
    </source>
</evidence>
<feature type="transmembrane region" description="Helical" evidence="6">
    <location>
        <begin position="168"/>
        <end position="194"/>
    </location>
</feature>
<dbReference type="InterPro" id="IPR003838">
    <property type="entry name" value="ABC3_permease_C"/>
</dbReference>
<dbReference type="PANTHER" id="PTHR46795">
    <property type="entry name" value="ABC TRANSPORTER PERMEASE-RELATED-RELATED"/>
    <property type="match status" value="1"/>
</dbReference>
<comment type="caution">
    <text evidence="8">The sequence shown here is derived from an EMBL/GenBank/DDBJ whole genome shotgun (WGS) entry which is preliminary data.</text>
</comment>
<feature type="transmembrane region" description="Helical" evidence="6">
    <location>
        <begin position="92"/>
        <end position="113"/>
    </location>
</feature>
<dbReference type="InterPro" id="IPR052536">
    <property type="entry name" value="ABC-4_Integral_Memb_Prot"/>
</dbReference>
<reference evidence="8 9" key="1">
    <citation type="submission" date="2024-11" db="EMBL/GenBank/DDBJ databases">
        <authorList>
            <person name="Heng Y.C."/>
            <person name="Lim A.C.H."/>
            <person name="Lee J.K.Y."/>
            <person name="Kittelmann S."/>
        </authorList>
    </citation>
    <scope>NUCLEOTIDE SEQUENCE [LARGE SCALE GENOMIC DNA]</scope>
    <source>
        <strain evidence="8 9">WILCCON 0269</strain>
    </source>
</reference>
<sequence length="386" mass="45469">MISSIGVFNTALWCIFTHISFMKCRQKDFVIFLALGMTHHELKLLLLLENILIFLIYMPIGLILGIMFSKIIALSIFKLVGISHVTFHFKSIVYIITIGYYTILTIIFILWTFKFINSLPVLDEPNHKILNRLYARNKYILKVSIISLILCCIYLNEMLGLPTRIRYYVNYSFISIIGTYLLFLTLIKTLSIFIKSNKNFYYKRIFLINEVETFFRSNKIIIFFIAFLNFIFCICKRIYYLPDSRIYYAHVIFQNSVFNLIYTFIVLLSFIASAVIMYFKMKIDFYSWKFKKNNLYDIGLIDEEINALLICKLKLIFFSHVILIALASIIYIFLLKLSREFIISTIKILSYYFIIQLLGYIIAKDKLIEISYTSHASSAAVKNLKF</sequence>
<keyword evidence="9" id="KW-1185">Reference proteome</keyword>
<keyword evidence="4 6" id="KW-1133">Transmembrane helix</keyword>
<feature type="transmembrane region" description="Helical" evidence="6">
    <location>
        <begin position="44"/>
        <end position="72"/>
    </location>
</feature>
<feature type="transmembrane region" description="Helical" evidence="6">
    <location>
        <begin position="260"/>
        <end position="279"/>
    </location>
</feature>
<evidence type="ECO:0000256" key="1">
    <source>
        <dbReference type="ARBA" id="ARBA00004651"/>
    </source>
</evidence>
<evidence type="ECO:0000256" key="3">
    <source>
        <dbReference type="ARBA" id="ARBA00022692"/>
    </source>
</evidence>
<evidence type="ECO:0000256" key="5">
    <source>
        <dbReference type="ARBA" id="ARBA00023136"/>
    </source>
</evidence>
<proteinExistence type="predicted"/>
<feature type="transmembrane region" description="Helical" evidence="6">
    <location>
        <begin position="139"/>
        <end position="156"/>
    </location>
</feature>
<name>A0ABW8SNJ4_9CLOT</name>
<evidence type="ECO:0000313" key="9">
    <source>
        <dbReference type="Proteomes" id="UP001623660"/>
    </source>
</evidence>
<evidence type="ECO:0000256" key="2">
    <source>
        <dbReference type="ARBA" id="ARBA00022475"/>
    </source>
</evidence>
<dbReference type="EMBL" id="JBJHZX010000023">
    <property type="protein sequence ID" value="MFL0196921.1"/>
    <property type="molecule type" value="Genomic_DNA"/>
</dbReference>
<keyword evidence="2" id="KW-1003">Cell membrane</keyword>
<evidence type="ECO:0000259" key="7">
    <source>
        <dbReference type="Pfam" id="PF02687"/>
    </source>
</evidence>
<dbReference type="Pfam" id="PF02687">
    <property type="entry name" value="FtsX"/>
    <property type="match status" value="1"/>
</dbReference>
<dbReference type="PANTHER" id="PTHR46795:SF3">
    <property type="entry name" value="ABC TRANSPORTER PERMEASE"/>
    <property type="match status" value="1"/>
</dbReference>
<protein>
    <submittedName>
        <fullName evidence="8">FtsX-like permease family protein</fullName>
    </submittedName>
</protein>
<keyword evidence="3 6" id="KW-0812">Transmembrane</keyword>
<evidence type="ECO:0000313" key="8">
    <source>
        <dbReference type="EMBL" id="MFL0196921.1"/>
    </source>
</evidence>
<feature type="transmembrane region" description="Helical" evidence="6">
    <location>
        <begin position="315"/>
        <end position="335"/>
    </location>
</feature>
<feature type="transmembrane region" description="Helical" evidence="6">
    <location>
        <begin position="6"/>
        <end position="24"/>
    </location>
</feature>
<comment type="subcellular location">
    <subcellularLocation>
        <location evidence="1">Cell membrane</location>
        <topology evidence="1">Multi-pass membrane protein</topology>
    </subcellularLocation>
</comment>
<evidence type="ECO:0000256" key="6">
    <source>
        <dbReference type="SAM" id="Phobius"/>
    </source>
</evidence>